<dbReference type="EMBL" id="CACVBM020001180">
    <property type="protein sequence ID" value="CAA7037718.1"/>
    <property type="molecule type" value="Genomic_DNA"/>
</dbReference>
<proteinExistence type="predicted"/>
<gene>
    <name evidence="2" type="ORF">MERR_LOCUS24953</name>
</gene>
<dbReference type="Proteomes" id="UP000467841">
    <property type="component" value="Unassembled WGS sequence"/>
</dbReference>
<dbReference type="GO" id="GO:0004523">
    <property type="term" value="F:RNA-DNA hybrid ribonuclease activity"/>
    <property type="evidence" value="ECO:0007669"/>
    <property type="project" value="InterPro"/>
</dbReference>
<evidence type="ECO:0000313" key="3">
    <source>
        <dbReference type="Proteomes" id="UP000467841"/>
    </source>
</evidence>
<comment type="caution">
    <text evidence="2">The sequence shown here is derived from an EMBL/GenBank/DDBJ whole genome shotgun (WGS) entry which is preliminary data.</text>
</comment>
<dbReference type="AlphaFoldDB" id="A0A6D2JDE9"/>
<dbReference type="InterPro" id="IPR036397">
    <property type="entry name" value="RNaseH_sf"/>
</dbReference>
<dbReference type="CDD" id="cd09279">
    <property type="entry name" value="RNase_HI_like"/>
    <property type="match status" value="1"/>
</dbReference>
<dbReference type="SUPFAM" id="SSF56672">
    <property type="entry name" value="DNA/RNA polymerases"/>
    <property type="match status" value="1"/>
</dbReference>
<dbReference type="InterPro" id="IPR043502">
    <property type="entry name" value="DNA/RNA_pol_sf"/>
</dbReference>
<reference evidence="2" key="1">
    <citation type="submission" date="2020-01" db="EMBL/GenBank/DDBJ databases">
        <authorList>
            <person name="Mishra B."/>
        </authorList>
    </citation>
    <scope>NUCLEOTIDE SEQUENCE [LARGE SCALE GENOMIC DNA]</scope>
</reference>
<feature type="domain" description="RNase H type-1" evidence="1">
    <location>
        <begin position="146"/>
        <end position="275"/>
    </location>
</feature>
<name>A0A6D2JDE9_9BRAS</name>
<organism evidence="2 3">
    <name type="scientific">Microthlaspi erraticum</name>
    <dbReference type="NCBI Taxonomy" id="1685480"/>
    <lineage>
        <taxon>Eukaryota</taxon>
        <taxon>Viridiplantae</taxon>
        <taxon>Streptophyta</taxon>
        <taxon>Embryophyta</taxon>
        <taxon>Tracheophyta</taxon>
        <taxon>Spermatophyta</taxon>
        <taxon>Magnoliopsida</taxon>
        <taxon>eudicotyledons</taxon>
        <taxon>Gunneridae</taxon>
        <taxon>Pentapetalae</taxon>
        <taxon>rosids</taxon>
        <taxon>malvids</taxon>
        <taxon>Brassicales</taxon>
        <taxon>Brassicaceae</taxon>
        <taxon>Coluteocarpeae</taxon>
        <taxon>Microthlaspi</taxon>
    </lineage>
</organism>
<sequence>MQILVEWDEKCEDAFRQLKEYLTTPPILAKLEEGETLLLYIAISSTAVSGVLVREDQGEQRPVFYVSKTLNDAGTRYPTLEKLALAVVILARKLRPYFQSHSITVFTSQPLRQILHGPNQSRRMARWAIDLSEYDIEFKSQKAPKQVLKCTLHVDGSSSKQGAGVGNISSPPTGKVLEQSLKHGFPASNNEAEYEAIISGLRLTKEVEAKHVHAFCDSQLVAKQFSGDYDAKDDRMDAYLKQTQELAKTFKTFELTKIPRSENSEADALAALASKTESALRRVIPVETIDQPSIKLPKGTLVMAIS</sequence>
<dbReference type="InterPro" id="IPR041577">
    <property type="entry name" value="RT_RNaseH_2"/>
</dbReference>
<dbReference type="PANTHER" id="PTHR48475:SF2">
    <property type="entry name" value="RIBONUCLEASE H"/>
    <property type="match status" value="1"/>
</dbReference>
<dbReference type="Pfam" id="PF13456">
    <property type="entry name" value="RVT_3"/>
    <property type="match status" value="1"/>
</dbReference>
<dbReference type="Pfam" id="PF17919">
    <property type="entry name" value="RT_RNaseH_2"/>
    <property type="match status" value="1"/>
</dbReference>
<dbReference type="InterPro" id="IPR002156">
    <property type="entry name" value="RNaseH_domain"/>
</dbReference>
<dbReference type="InterPro" id="IPR012337">
    <property type="entry name" value="RNaseH-like_sf"/>
</dbReference>
<dbReference type="GO" id="GO:0003676">
    <property type="term" value="F:nucleic acid binding"/>
    <property type="evidence" value="ECO:0007669"/>
    <property type="project" value="InterPro"/>
</dbReference>
<protein>
    <recommendedName>
        <fullName evidence="1">RNase H type-1 domain-containing protein</fullName>
    </recommendedName>
</protein>
<dbReference type="OrthoDB" id="1112650at2759"/>
<evidence type="ECO:0000259" key="1">
    <source>
        <dbReference type="PROSITE" id="PS50879"/>
    </source>
</evidence>
<accession>A0A6D2JDE9</accession>
<dbReference type="PROSITE" id="PS50879">
    <property type="entry name" value="RNASE_H_1"/>
    <property type="match status" value="1"/>
</dbReference>
<dbReference type="Gene3D" id="3.30.420.10">
    <property type="entry name" value="Ribonuclease H-like superfamily/Ribonuclease H"/>
    <property type="match status" value="1"/>
</dbReference>
<evidence type="ECO:0000313" key="2">
    <source>
        <dbReference type="EMBL" id="CAA7037718.1"/>
    </source>
</evidence>
<keyword evidence="3" id="KW-1185">Reference proteome</keyword>
<dbReference type="SUPFAM" id="SSF53098">
    <property type="entry name" value="Ribonuclease H-like"/>
    <property type="match status" value="1"/>
</dbReference>
<dbReference type="Gene3D" id="3.10.20.370">
    <property type="match status" value="1"/>
</dbReference>
<dbReference type="PANTHER" id="PTHR48475">
    <property type="entry name" value="RIBONUCLEASE H"/>
    <property type="match status" value="1"/>
</dbReference>